<organism evidence="1 2">
    <name type="scientific">Microbacter margulisiae</name>
    <dbReference type="NCBI Taxonomy" id="1350067"/>
    <lineage>
        <taxon>Bacteria</taxon>
        <taxon>Pseudomonadati</taxon>
        <taxon>Bacteroidota</taxon>
        <taxon>Bacteroidia</taxon>
        <taxon>Bacteroidales</taxon>
        <taxon>Porphyromonadaceae</taxon>
        <taxon>Microbacter</taxon>
    </lineage>
</organism>
<name>A0A7W5DQ45_9PORP</name>
<dbReference type="EMBL" id="JACHYB010000001">
    <property type="protein sequence ID" value="MBB3187004.1"/>
    <property type="molecule type" value="Genomic_DNA"/>
</dbReference>
<dbReference type="InterPro" id="IPR052996">
    <property type="entry name" value="Carb_Metab_Mutarotase"/>
</dbReference>
<evidence type="ECO:0008006" key="3">
    <source>
        <dbReference type="Google" id="ProtNLM"/>
    </source>
</evidence>
<dbReference type="SUPFAM" id="SSF54909">
    <property type="entry name" value="Dimeric alpha+beta barrel"/>
    <property type="match status" value="1"/>
</dbReference>
<gene>
    <name evidence="1" type="ORF">FHX64_001167</name>
</gene>
<dbReference type="InterPro" id="IPR011008">
    <property type="entry name" value="Dimeric_a/b-barrel"/>
</dbReference>
<evidence type="ECO:0000313" key="2">
    <source>
        <dbReference type="Proteomes" id="UP000544222"/>
    </source>
</evidence>
<dbReference type="Proteomes" id="UP000544222">
    <property type="component" value="Unassembled WGS sequence"/>
</dbReference>
<dbReference type="AlphaFoldDB" id="A0A7W5DQ45"/>
<reference evidence="1 2" key="1">
    <citation type="submission" date="2020-08" db="EMBL/GenBank/DDBJ databases">
        <title>Genomic Encyclopedia of Type Strains, Phase IV (KMG-IV): sequencing the most valuable type-strain genomes for metagenomic binning, comparative biology and taxonomic classification.</title>
        <authorList>
            <person name="Goeker M."/>
        </authorList>
    </citation>
    <scope>NUCLEOTIDE SEQUENCE [LARGE SCALE GENOMIC DNA]</scope>
    <source>
        <strain evidence="1 2">DSM 27471</strain>
    </source>
</reference>
<accession>A0A7W5DQ45</accession>
<dbReference type="PANTHER" id="PTHR43239">
    <property type="entry name" value="UPF0734 PROTEIN DDB_G0273871/DDB_G0273177"/>
    <property type="match status" value="1"/>
</dbReference>
<comment type="caution">
    <text evidence="1">The sequence shown here is derived from an EMBL/GenBank/DDBJ whole genome shotgun (WGS) entry which is preliminary data.</text>
</comment>
<keyword evidence="2" id="KW-1185">Reference proteome</keyword>
<sequence>MKRFSIILFVILILAPTVEGKNKTTYNSVIEIIVPNKNDLFKSKILHFCKENRINTNDLFAWQAHWVLYAHFNHIENTKLKLEKVFPSVRIKLYKTPFYIFDRKQFIKTDIAKEWDNVIMTADLVKDTAMQHQYIEYHKTQFQKWPEIAQGFCNADFQQLLVFHNGRQLMLIISIPKGKTLNELNPLTVKNNPKMDQWNAIMSKYQVGIPDAPAGTTWVLFHHVK</sequence>
<proteinExistence type="predicted"/>
<dbReference type="PANTHER" id="PTHR43239:SF1">
    <property type="entry name" value="UPF0734 PROTEIN DDB_G0273871_DDB_G0273177"/>
    <property type="match status" value="1"/>
</dbReference>
<evidence type="ECO:0000313" key="1">
    <source>
        <dbReference type="EMBL" id="MBB3187004.1"/>
    </source>
</evidence>
<dbReference type="Pfam" id="PF05336">
    <property type="entry name" value="rhaM"/>
    <property type="match status" value="1"/>
</dbReference>
<dbReference type="InterPro" id="IPR008000">
    <property type="entry name" value="Rham/fucose_mutarotase"/>
</dbReference>
<protein>
    <recommendedName>
        <fullName evidence="3">L-rhamnose mutarotase</fullName>
    </recommendedName>
</protein>
<dbReference type="RefSeq" id="WP_183412820.1">
    <property type="nucleotide sequence ID" value="NZ_JACHYB010000001.1"/>
</dbReference>
<dbReference type="GO" id="GO:0016857">
    <property type="term" value="F:racemase and epimerase activity, acting on carbohydrates and derivatives"/>
    <property type="evidence" value="ECO:0007669"/>
    <property type="project" value="InterPro"/>
</dbReference>
<dbReference type="Gene3D" id="3.30.70.100">
    <property type="match status" value="1"/>
</dbReference>